<evidence type="ECO:0000256" key="3">
    <source>
        <dbReference type="SAM" id="MobiDB-lite"/>
    </source>
</evidence>
<organism evidence="4 5">
    <name type="scientific">Comamonas testosteroni TK102</name>
    <dbReference type="NCBI Taxonomy" id="1392005"/>
    <lineage>
        <taxon>Bacteria</taxon>
        <taxon>Pseudomonadati</taxon>
        <taxon>Pseudomonadota</taxon>
        <taxon>Betaproteobacteria</taxon>
        <taxon>Burkholderiales</taxon>
        <taxon>Comamonadaceae</taxon>
        <taxon>Comamonas</taxon>
    </lineage>
</organism>
<sequence>MSQLFIGKGNLGSSPSLRTLKGGPNGEFDVASMRVRFSRYGRTEEGGIEEVGGFWREVEIYGAKARDAARLLRKGARVLVMGEELEYMARDEATGGQVMVFKIEAQDVALLLSRVKTIEFEASRRSSTEQSDGSSGEVQEPYHAGQPA</sequence>
<feature type="region of interest" description="Disordered" evidence="3">
    <location>
        <begin position="122"/>
        <end position="148"/>
    </location>
</feature>
<protein>
    <submittedName>
        <fullName evidence="4">Single-stranded DNA-binding protein</fullName>
    </submittedName>
</protein>
<dbReference type="EMBL" id="CP006704">
    <property type="protein sequence ID" value="AIJ47086.1"/>
    <property type="molecule type" value="Genomic_DNA"/>
</dbReference>
<name>A0A076PQW7_COMTE</name>
<dbReference type="Proteomes" id="UP000028782">
    <property type="component" value="Chromosome"/>
</dbReference>
<feature type="compositionally biased region" description="Polar residues" evidence="3">
    <location>
        <begin position="128"/>
        <end position="137"/>
    </location>
</feature>
<gene>
    <name evidence="4" type="ORF">O987_14865</name>
</gene>
<dbReference type="Gene3D" id="2.40.50.140">
    <property type="entry name" value="Nucleic acid-binding proteins"/>
    <property type="match status" value="1"/>
</dbReference>
<dbReference type="Pfam" id="PF00436">
    <property type="entry name" value="SSB"/>
    <property type="match status" value="1"/>
</dbReference>
<dbReference type="KEGG" id="ctes:O987_14865"/>
<keyword evidence="1 2" id="KW-0238">DNA-binding</keyword>
<dbReference type="NCBIfam" id="NF006039">
    <property type="entry name" value="PRK08182.1"/>
    <property type="match status" value="1"/>
</dbReference>
<dbReference type="InterPro" id="IPR000424">
    <property type="entry name" value="Primosome_PriB/ssb"/>
</dbReference>
<evidence type="ECO:0000313" key="5">
    <source>
        <dbReference type="Proteomes" id="UP000028782"/>
    </source>
</evidence>
<accession>A0A076PQW7</accession>
<evidence type="ECO:0000313" key="4">
    <source>
        <dbReference type="EMBL" id="AIJ47086.1"/>
    </source>
</evidence>
<reference evidence="4 5" key="1">
    <citation type="journal article" date="2014" name="Genome Announc.">
        <title>Complete Genome Sequence of Polychlorinated Biphenyl Degrader Comamonas testosteroni TK102 (NBRC 109938).</title>
        <authorList>
            <person name="Fukuda K."/>
            <person name="Hosoyama A."/>
            <person name="Tsuchikane K."/>
            <person name="Ohji S."/>
            <person name="Yamazoe A."/>
            <person name="Fujita N."/>
            <person name="Shintani M."/>
            <person name="Kimbara K."/>
        </authorList>
    </citation>
    <scope>NUCLEOTIDE SEQUENCE [LARGE SCALE GENOMIC DNA]</scope>
    <source>
        <strain evidence="4">TK102</strain>
    </source>
</reference>
<dbReference type="InterPro" id="IPR012340">
    <property type="entry name" value="NA-bd_OB-fold"/>
</dbReference>
<dbReference type="RefSeq" id="WP_003054955.1">
    <property type="nucleotide sequence ID" value="NZ_CP006704.1"/>
</dbReference>
<dbReference type="PROSITE" id="PS50935">
    <property type="entry name" value="SSB"/>
    <property type="match status" value="1"/>
</dbReference>
<dbReference type="SUPFAM" id="SSF50249">
    <property type="entry name" value="Nucleic acid-binding proteins"/>
    <property type="match status" value="1"/>
</dbReference>
<proteinExistence type="predicted"/>
<dbReference type="AlphaFoldDB" id="A0A076PQW7"/>
<evidence type="ECO:0000256" key="1">
    <source>
        <dbReference type="ARBA" id="ARBA00023125"/>
    </source>
</evidence>
<dbReference type="GO" id="GO:0003697">
    <property type="term" value="F:single-stranded DNA binding"/>
    <property type="evidence" value="ECO:0007669"/>
    <property type="project" value="InterPro"/>
</dbReference>
<dbReference type="HOGENOM" id="CLU_142244_1_0_4"/>
<evidence type="ECO:0000256" key="2">
    <source>
        <dbReference type="PROSITE-ProRule" id="PRU00252"/>
    </source>
</evidence>